<gene>
    <name evidence="1" type="ORF">C8F04DRAFT_1182562</name>
</gene>
<reference evidence="1" key="1">
    <citation type="submission" date="2023-03" db="EMBL/GenBank/DDBJ databases">
        <title>Massive genome expansion in bonnet fungi (Mycena s.s.) driven by repeated elements and novel gene families across ecological guilds.</title>
        <authorList>
            <consortium name="Lawrence Berkeley National Laboratory"/>
            <person name="Harder C.B."/>
            <person name="Miyauchi S."/>
            <person name="Viragh M."/>
            <person name="Kuo A."/>
            <person name="Thoen E."/>
            <person name="Andreopoulos B."/>
            <person name="Lu D."/>
            <person name="Skrede I."/>
            <person name="Drula E."/>
            <person name="Henrissat B."/>
            <person name="Morin E."/>
            <person name="Kohler A."/>
            <person name="Barry K."/>
            <person name="LaButti K."/>
            <person name="Morin E."/>
            <person name="Salamov A."/>
            <person name="Lipzen A."/>
            <person name="Mereny Z."/>
            <person name="Hegedus B."/>
            <person name="Baldrian P."/>
            <person name="Stursova M."/>
            <person name="Weitz H."/>
            <person name="Taylor A."/>
            <person name="Grigoriev I.V."/>
            <person name="Nagy L.G."/>
            <person name="Martin F."/>
            <person name="Kauserud H."/>
        </authorList>
    </citation>
    <scope>NUCLEOTIDE SEQUENCE</scope>
    <source>
        <strain evidence="1">CBHHK200</strain>
    </source>
</reference>
<proteinExistence type="predicted"/>
<dbReference type="EMBL" id="JARJCM010000052">
    <property type="protein sequence ID" value="KAJ7035147.1"/>
    <property type="molecule type" value="Genomic_DNA"/>
</dbReference>
<evidence type="ECO:0000313" key="2">
    <source>
        <dbReference type="Proteomes" id="UP001218188"/>
    </source>
</evidence>
<keyword evidence="2" id="KW-1185">Reference proteome</keyword>
<dbReference type="Proteomes" id="UP001218188">
    <property type="component" value="Unassembled WGS sequence"/>
</dbReference>
<sequence>MTITTTDSAPLIALATGRGSRKQGVEIASVNLLVENKDEIRRRFRIRLTCSMIQLVTNFWEHMNMEWGKLLIDAVGVKGDHLVGLMPVTQISSGGKHPHVYQLDGKTAISNYGRESGVPFVDVQPGFYSPTTVFTMLDMVDHGLYVPRPLEAPVSGWRASPHKQRRYGGHRSRAFRSSIDLLVTGKTVVFKQIAVDEWEKTFAAAGFRHLHPVIDGFRFFDAFGFPRILAVFRTDYGGKPSSNRESLGRPTRSWRDFADDEDWGKVLGTYNTAVRTAGKV</sequence>
<dbReference type="AlphaFoldDB" id="A0AAD6SXA4"/>
<dbReference type="Gene3D" id="3.40.50.720">
    <property type="entry name" value="NAD(P)-binding Rossmann-like Domain"/>
    <property type="match status" value="1"/>
</dbReference>
<dbReference type="SUPFAM" id="SSF51735">
    <property type="entry name" value="NAD(P)-binding Rossmann-fold domains"/>
    <property type="match status" value="1"/>
</dbReference>
<comment type="caution">
    <text evidence="1">The sequence shown here is derived from an EMBL/GenBank/DDBJ whole genome shotgun (WGS) entry which is preliminary data.</text>
</comment>
<name>A0AAD6SXA4_9AGAR</name>
<accession>A0AAD6SXA4</accession>
<evidence type="ECO:0000313" key="1">
    <source>
        <dbReference type="EMBL" id="KAJ7035147.1"/>
    </source>
</evidence>
<organism evidence="1 2">
    <name type="scientific">Mycena alexandri</name>
    <dbReference type="NCBI Taxonomy" id="1745969"/>
    <lineage>
        <taxon>Eukaryota</taxon>
        <taxon>Fungi</taxon>
        <taxon>Dikarya</taxon>
        <taxon>Basidiomycota</taxon>
        <taxon>Agaricomycotina</taxon>
        <taxon>Agaricomycetes</taxon>
        <taxon>Agaricomycetidae</taxon>
        <taxon>Agaricales</taxon>
        <taxon>Marasmiineae</taxon>
        <taxon>Mycenaceae</taxon>
        <taxon>Mycena</taxon>
    </lineage>
</organism>
<protein>
    <submittedName>
        <fullName evidence="1">Uncharacterized protein</fullName>
    </submittedName>
</protein>
<dbReference type="InterPro" id="IPR036291">
    <property type="entry name" value="NAD(P)-bd_dom_sf"/>
</dbReference>